<dbReference type="PATRIC" id="fig|216463.3.peg.1493"/>
<dbReference type="GO" id="GO:0005524">
    <property type="term" value="F:ATP binding"/>
    <property type="evidence" value="ECO:0007669"/>
    <property type="project" value="InterPro"/>
</dbReference>
<dbReference type="GO" id="GO:0004386">
    <property type="term" value="F:helicase activity"/>
    <property type="evidence" value="ECO:0007669"/>
    <property type="project" value="UniProtKB-KW"/>
</dbReference>
<protein>
    <submittedName>
        <fullName evidence="3">Helicase</fullName>
    </submittedName>
</protein>
<dbReference type="Pfam" id="PF13091">
    <property type="entry name" value="PLDc_2"/>
    <property type="match status" value="1"/>
</dbReference>
<dbReference type="SMART" id="SM00487">
    <property type="entry name" value="DEXDc"/>
    <property type="match status" value="1"/>
</dbReference>
<dbReference type="Proteomes" id="UP000033491">
    <property type="component" value="Unassembled WGS sequence"/>
</dbReference>
<dbReference type="AlphaFoldDB" id="A0A0F3RP55"/>
<dbReference type="Pfam" id="PF04851">
    <property type="entry name" value="ResIII"/>
    <property type="match status" value="1"/>
</dbReference>
<comment type="caution">
    <text evidence="3">The sequence shown here is derived from an EMBL/GenBank/DDBJ whole genome shotgun (WGS) entry which is preliminary data.</text>
</comment>
<dbReference type="PANTHER" id="PTHR47396:SF1">
    <property type="entry name" value="ATP-DEPENDENT HELICASE IRC3-RELATED"/>
    <property type="match status" value="1"/>
</dbReference>
<proteinExistence type="predicted"/>
<sequence>MELTDIQRKLQASLTNGLVDQRINGRENLMPRFIYNDQGDTMWLHIERELSHCSAFTFVIAFITERALAMLKAKLADIAQEGVHGRIITADYLNFNNPKVFRELKKLPNVEVRIAPQDAFHAKGYLFAHQQAGYQSAIIGSANLTQGALLQNYEWNIEFTSHENGALTGKLMAEVEAMWAASQPLTDLWIDEYREEYDAGPKLISLTDADQAESVSQKIEPNQMQREALRGLAGIRAQGAHRGLIISATGTGKTYLGAFDVRSYQPKRFLYIVHREQILKKTQESFKTILRHDFFEKFPEATAEEFNDQFGCLSGNERNYTAKYLFATIQTLSQPDQLRHFGSDEFDYILIDEAHRAGAGSYQRVLAHFQPKFLLGMTATPERMDDFNLYELFDYHVPYEIRLQKALDEDMLCPFNYIGVADYEKDGRVIDETSQLEWLTSDERVTYVIQQTQYYGYSGEVLRGLIFCSRTDEAEELAQAFTMRGYPSAALTGSTPQKTRENLVKQLEQGDLCYIITVDVFNEGVDIPCVNQIVMLRNTQSSIVFIQQLGRGLRKFAGKDYVTVIDFIGNYKNNYLIPIALTGDKSRNKNVAHDDLDVQQISGVSTISFSKIAKERIYESINTANLDGLRVLREDYQALKNQLGRIPLLTDFEQSGTVDCMVFVKKFSNYYQFLLRMKEDVHLTLSQEQVLNFVSIELMNGKRVVELRLLRQLLAHGGTYDQASFSDELQADHVYYNATVERSVERVLSLAFFVPKSQEKYGDQAIVTLTAGRYQLSQAVQTQLAANPLFQQLVVDAINAGLERSKPYRVDQQFTLYQRYTRKDVCRLLGWQSDVSSTLYGYRVRDGICPIFVTYAKSDDIDDSIKYADKFLNPDLFLWYTRHNNKLNSKEVRQILQEQTTIHLFVKKSDDEGSDFYYFGEVTVQEARQETFTAKGKKEPIVRMLLALKQSVQFDKYIEFEK</sequence>
<dbReference type="STRING" id="216463.VC81_11190"/>
<dbReference type="InterPro" id="IPR058403">
    <property type="entry name" value="DUF8090"/>
</dbReference>
<keyword evidence="3" id="KW-0067">ATP-binding</keyword>
<name>A0A0F3RP55_9LACO</name>
<evidence type="ECO:0000313" key="3">
    <source>
        <dbReference type="EMBL" id="KJW11793.1"/>
    </source>
</evidence>
<feature type="domain" description="Helicase C-terminal" evidence="2">
    <location>
        <begin position="450"/>
        <end position="604"/>
    </location>
</feature>
<dbReference type="EMBL" id="JZCR01000024">
    <property type="protein sequence ID" value="KJW11793.1"/>
    <property type="molecule type" value="Genomic_DNA"/>
</dbReference>
<dbReference type="InterPro" id="IPR050742">
    <property type="entry name" value="Helicase_Restrict-Modif_Enz"/>
</dbReference>
<dbReference type="PROSITE" id="PS51194">
    <property type="entry name" value="HELICASE_CTER"/>
    <property type="match status" value="1"/>
</dbReference>
<evidence type="ECO:0000259" key="2">
    <source>
        <dbReference type="PROSITE" id="PS51194"/>
    </source>
</evidence>
<dbReference type="InterPro" id="IPR006935">
    <property type="entry name" value="Helicase/UvrB_N"/>
</dbReference>
<feature type="domain" description="Helicase ATP-binding" evidence="1">
    <location>
        <begin position="234"/>
        <end position="399"/>
    </location>
</feature>
<evidence type="ECO:0000259" key="1">
    <source>
        <dbReference type="PROSITE" id="PS51192"/>
    </source>
</evidence>
<dbReference type="GO" id="GO:0003677">
    <property type="term" value="F:DNA binding"/>
    <property type="evidence" value="ECO:0007669"/>
    <property type="project" value="InterPro"/>
</dbReference>
<dbReference type="InterPro" id="IPR014001">
    <property type="entry name" value="Helicase_ATP-bd"/>
</dbReference>
<dbReference type="InterPro" id="IPR025202">
    <property type="entry name" value="PLD-like_dom"/>
</dbReference>
<keyword evidence="3" id="KW-0378">Hydrolase</keyword>
<dbReference type="InterPro" id="IPR027417">
    <property type="entry name" value="P-loop_NTPase"/>
</dbReference>
<dbReference type="PANTHER" id="PTHR47396">
    <property type="entry name" value="TYPE I RESTRICTION ENZYME ECOKI R PROTEIN"/>
    <property type="match status" value="1"/>
</dbReference>
<dbReference type="SUPFAM" id="SSF52540">
    <property type="entry name" value="P-loop containing nucleoside triphosphate hydrolases"/>
    <property type="match status" value="1"/>
</dbReference>
<reference evidence="3 4" key="1">
    <citation type="submission" date="2015-03" db="EMBL/GenBank/DDBJ databases">
        <authorList>
            <person name="Zheng J."/>
            <person name="Ganezle M."/>
        </authorList>
    </citation>
    <scope>NUCLEOTIDE SEQUENCE [LARGE SCALE GENOMIC DNA]</scope>
    <source>
        <strain evidence="3 4">LP38</strain>
    </source>
</reference>
<dbReference type="CDD" id="cd09204">
    <property type="entry name" value="PLDc_N_DEXD_b2"/>
    <property type="match status" value="1"/>
</dbReference>
<evidence type="ECO:0000313" key="4">
    <source>
        <dbReference type="Proteomes" id="UP000033491"/>
    </source>
</evidence>
<dbReference type="Gene3D" id="3.30.870.10">
    <property type="entry name" value="Endonuclease Chain A"/>
    <property type="match status" value="1"/>
</dbReference>
<dbReference type="Gene3D" id="3.40.50.300">
    <property type="entry name" value="P-loop containing nucleotide triphosphate hydrolases"/>
    <property type="match status" value="2"/>
</dbReference>
<accession>A0A0F3RP55</accession>
<dbReference type="PROSITE" id="PS51192">
    <property type="entry name" value="HELICASE_ATP_BIND_1"/>
    <property type="match status" value="1"/>
</dbReference>
<dbReference type="Pfam" id="PF11907">
    <property type="entry name" value="DUF3427"/>
    <property type="match status" value="1"/>
</dbReference>
<keyword evidence="3" id="KW-0347">Helicase</keyword>
<dbReference type="OrthoDB" id="9802848at2"/>
<dbReference type="InterPro" id="IPR001650">
    <property type="entry name" value="Helicase_C-like"/>
</dbReference>
<dbReference type="Pfam" id="PF00271">
    <property type="entry name" value="Helicase_C"/>
    <property type="match status" value="1"/>
</dbReference>
<gene>
    <name evidence="3" type="ORF">VC81_11190</name>
</gene>
<dbReference type="Pfam" id="PF26350">
    <property type="entry name" value="DUF8090"/>
    <property type="match status" value="1"/>
</dbReference>
<dbReference type="SUPFAM" id="SSF56024">
    <property type="entry name" value="Phospholipase D/nuclease"/>
    <property type="match status" value="1"/>
</dbReference>
<dbReference type="InterPro" id="IPR021835">
    <property type="entry name" value="DUF3427"/>
</dbReference>
<dbReference type="CDD" id="cd18799">
    <property type="entry name" value="SF2_C_EcoAI-like"/>
    <property type="match status" value="1"/>
</dbReference>
<dbReference type="GO" id="GO:0005829">
    <property type="term" value="C:cytosol"/>
    <property type="evidence" value="ECO:0007669"/>
    <property type="project" value="TreeGrafter"/>
</dbReference>
<dbReference type="SMART" id="SM00490">
    <property type="entry name" value="HELICc"/>
    <property type="match status" value="1"/>
</dbReference>
<dbReference type="RefSeq" id="WP_052957250.1">
    <property type="nucleotide sequence ID" value="NZ_JZCR01000024.1"/>
</dbReference>
<dbReference type="CDD" id="cd18032">
    <property type="entry name" value="DEXHc_RE_I_III_res"/>
    <property type="match status" value="1"/>
</dbReference>
<organism evidence="3 4">
    <name type="scientific">Levilactobacillus spicheri</name>
    <dbReference type="NCBI Taxonomy" id="216463"/>
    <lineage>
        <taxon>Bacteria</taxon>
        <taxon>Bacillati</taxon>
        <taxon>Bacillota</taxon>
        <taxon>Bacilli</taxon>
        <taxon>Lactobacillales</taxon>
        <taxon>Lactobacillaceae</taxon>
        <taxon>Levilactobacillus</taxon>
    </lineage>
</organism>
<keyword evidence="3" id="KW-0547">Nucleotide-binding</keyword>
<dbReference type="GO" id="GO:0016787">
    <property type="term" value="F:hydrolase activity"/>
    <property type="evidence" value="ECO:0007669"/>
    <property type="project" value="InterPro"/>
</dbReference>